<feature type="compositionally biased region" description="Basic and acidic residues" evidence="1">
    <location>
        <begin position="34"/>
        <end position="44"/>
    </location>
</feature>
<organism evidence="2 3">
    <name type="scientific">Romanomermis culicivorax</name>
    <name type="common">Nematode worm</name>
    <dbReference type="NCBI Taxonomy" id="13658"/>
    <lineage>
        <taxon>Eukaryota</taxon>
        <taxon>Metazoa</taxon>
        <taxon>Ecdysozoa</taxon>
        <taxon>Nematoda</taxon>
        <taxon>Enoplea</taxon>
        <taxon>Dorylaimia</taxon>
        <taxon>Mermithida</taxon>
        <taxon>Mermithoidea</taxon>
        <taxon>Mermithidae</taxon>
        <taxon>Romanomermis</taxon>
    </lineage>
</organism>
<feature type="compositionally biased region" description="Basic and acidic residues" evidence="1">
    <location>
        <begin position="8"/>
        <end position="21"/>
    </location>
</feature>
<name>A0A915HLQ0_ROMCU</name>
<proteinExistence type="predicted"/>
<keyword evidence="2" id="KW-1185">Reference proteome</keyword>
<evidence type="ECO:0000256" key="1">
    <source>
        <dbReference type="SAM" id="MobiDB-lite"/>
    </source>
</evidence>
<sequence length="86" mass="10265">MKKVTRKKNQDRGSSKEEKKNNVKKNKRKRNRRTEKEKDEEVKAKNQDLKVLIWMIDCQTSWFIAFQIIPKLVDTQAIVGGQWSNF</sequence>
<evidence type="ECO:0000313" key="3">
    <source>
        <dbReference type="WBParaSite" id="nRc.2.0.1.t02272-RA"/>
    </source>
</evidence>
<dbReference type="AlphaFoldDB" id="A0A915HLQ0"/>
<feature type="region of interest" description="Disordered" evidence="1">
    <location>
        <begin position="1"/>
        <end position="44"/>
    </location>
</feature>
<protein>
    <submittedName>
        <fullName evidence="3">Uncharacterized protein</fullName>
    </submittedName>
</protein>
<accession>A0A915HLQ0</accession>
<reference evidence="3" key="1">
    <citation type="submission" date="2022-11" db="UniProtKB">
        <authorList>
            <consortium name="WormBaseParasite"/>
        </authorList>
    </citation>
    <scope>IDENTIFICATION</scope>
</reference>
<feature type="compositionally biased region" description="Basic residues" evidence="1">
    <location>
        <begin position="22"/>
        <end position="33"/>
    </location>
</feature>
<dbReference type="WBParaSite" id="nRc.2.0.1.t02272-RA">
    <property type="protein sequence ID" value="nRc.2.0.1.t02272-RA"/>
    <property type="gene ID" value="nRc.2.0.1.g02272"/>
</dbReference>
<evidence type="ECO:0000313" key="2">
    <source>
        <dbReference type="Proteomes" id="UP000887565"/>
    </source>
</evidence>
<dbReference type="Proteomes" id="UP000887565">
    <property type="component" value="Unplaced"/>
</dbReference>